<dbReference type="PROSITE" id="PS50109">
    <property type="entry name" value="HIS_KIN"/>
    <property type="match status" value="1"/>
</dbReference>
<keyword evidence="12" id="KW-0472">Membrane</keyword>
<protein>
    <recommendedName>
        <fullName evidence="3">histidine kinase</fullName>
        <ecNumber evidence="3">2.7.13.3</ecNumber>
    </recommendedName>
</protein>
<evidence type="ECO:0000256" key="7">
    <source>
        <dbReference type="ARBA" id="ARBA00022741"/>
    </source>
</evidence>
<gene>
    <name evidence="15" type="ORF">HHL25_18925</name>
</gene>
<feature type="domain" description="HAMP" evidence="14">
    <location>
        <begin position="168"/>
        <end position="220"/>
    </location>
</feature>
<keyword evidence="10" id="KW-1133">Transmembrane helix</keyword>
<evidence type="ECO:0000259" key="13">
    <source>
        <dbReference type="PROSITE" id="PS50109"/>
    </source>
</evidence>
<dbReference type="PANTHER" id="PTHR45436">
    <property type="entry name" value="SENSOR HISTIDINE KINASE YKOH"/>
    <property type="match status" value="1"/>
</dbReference>
<dbReference type="Pfam" id="PF02518">
    <property type="entry name" value="HATPase_c"/>
    <property type="match status" value="1"/>
</dbReference>
<dbReference type="InterPro" id="IPR004358">
    <property type="entry name" value="Sig_transdc_His_kin-like_C"/>
</dbReference>
<dbReference type="InterPro" id="IPR036890">
    <property type="entry name" value="HATPase_C_sf"/>
</dbReference>
<dbReference type="InterPro" id="IPR005467">
    <property type="entry name" value="His_kinase_dom"/>
</dbReference>
<accession>A0A7Y0FX59</accession>
<evidence type="ECO:0000256" key="2">
    <source>
        <dbReference type="ARBA" id="ARBA00004141"/>
    </source>
</evidence>
<dbReference type="Gene3D" id="1.10.287.130">
    <property type="match status" value="1"/>
</dbReference>
<dbReference type="EMBL" id="JABBGK010000005">
    <property type="protein sequence ID" value="NML76212.1"/>
    <property type="molecule type" value="Genomic_DNA"/>
</dbReference>
<keyword evidence="6" id="KW-0812">Transmembrane</keyword>
<dbReference type="PANTHER" id="PTHR45436:SF14">
    <property type="entry name" value="SENSOR PROTEIN QSEC"/>
    <property type="match status" value="1"/>
</dbReference>
<dbReference type="GO" id="GO:0005524">
    <property type="term" value="F:ATP binding"/>
    <property type="evidence" value="ECO:0007669"/>
    <property type="project" value="UniProtKB-KW"/>
</dbReference>
<dbReference type="InterPro" id="IPR050428">
    <property type="entry name" value="TCS_sensor_his_kinase"/>
</dbReference>
<dbReference type="GO" id="GO:0005886">
    <property type="term" value="C:plasma membrane"/>
    <property type="evidence" value="ECO:0007669"/>
    <property type="project" value="TreeGrafter"/>
</dbReference>
<dbReference type="CDD" id="cd00082">
    <property type="entry name" value="HisKA"/>
    <property type="match status" value="1"/>
</dbReference>
<dbReference type="InterPro" id="IPR003660">
    <property type="entry name" value="HAMP_dom"/>
</dbReference>
<dbReference type="InterPro" id="IPR003661">
    <property type="entry name" value="HisK_dim/P_dom"/>
</dbReference>
<comment type="subcellular location">
    <subcellularLocation>
        <location evidence="2">Membrane</location>
        <topology evidence="2">Multi-pass membrane protein</topology>
    </subcellularLocation>
</comment>
<keyword evidence="16" id="KW-1185">Reference proteome</keyword>
<evidence type="ECO:0000256" key="11">
    <source>
        <dbReference type="ARBA" id="ARBA00023012"/>
    </source>
</evidence>
<evidence type="ECO:0000256" key="8">
    <source>
        <dbReference type="ARBA" id="ARBA00022777"/>
    </source>
</evidence>
<dbReference type="RefSeq" id="WP_169594610.1">
    <property type="nucleotide sequence ID" value="NZ_JABBGK010000005.1"/>
</dbReference>
<dbReference type="SUPFAM" id="SSF47384">
    <property type="entry name" value="Homodimeric domain of signal transducing histidine kinase"/>
    <property type="match status" value="1"/>
</dbReference>
<keyword evidence="4" id="KW-0597">Phosphoprotein</keyword>
<dbReference type="Proteomes" id="UP000541470">
    <property type="component" value="Unassembled WGS sequence"/>
</dbReference>
<dbReference type="Gene3D" id="1.20.5.1040">
    <property type="entry name" value="Sensor protein qsec"/>
    <property type="match status" value="1"/>
</dbReference>
<reference evidence="15 16" key="1">
    <citation type="submission" date="2020-04" db="EMBL/GenBank/DDBJ databases">
        <title>Rhizobium sp. S-51 isolated from soil.</title>
        <authorList>
            <person name="Dahal R.H."/>
        </authorList>
    </citation>
    <scope>NUCLEOTIDE SEQUENCE [LARGE SCALE GENOMIC DNA]</scope>
    <source>
        <strain evidence="15 16">S-51</strain>
    </source>
</reference>
<name>A0A7Y0FX59_9HYPH</name>
<comment type="caution">
    <text evidence="15">The sequence shown here is derived from an EMBL/GenBank/DDBJ whole genome shotgun (WGS) entry which is preliminary data.</text>
</comment>
<evidence type="ECO:0000259" key="14">
    <source>
        <dbReference type="PROSITE" id="PS50885"/>
    </source>
</evidence>
<keyword evidence="7" id="KW-0547">Nucleotide-binding</keyword>
<evidence type="ECO:0000256" key="3">
    <source>
        <dbReference type="ARBA" id="ARBA00012438"/>
    </source>
</evidence>
<keyword evidence="8" id="KW-0418">Kinase</keyword>
<dbReference type="PRINTS" id="PR00344">
    <property type="entry name" value="BCTRLSENSOR"/>
</dbReference>
<dbReference type="AlphaFoldDB" id="A0A7Y0FX59"/>
<dbReference type="SUPFAM" id="SSF55874">
    <property type="entry name" value="ATPase domain of HSP90 chaperone/DNA topoisomerase II/histidine kinase"/>
    <property type="match status" value="1"/>
</dbReference>
<proteinExistence type="predicted"/>
<evidence type="ECO:0000256" key="9">
    <source>
        <dbReference type="ARBA" id="ARBA00022840"/>
    </source>
</evidence>
<evidence type="ECO:0000313" key="15">
    <source>
        <dbReference type="EMBL" id="NML76212.1"/>
    </source>
</evidence>
<evidence type="ECO:0000256" key="1">
    <source>
        <dbReference type="ARBA" id="ARBA00000085"/>
    </source>
</evidence>
<dbReference type="InterPro" id="IPR036097">
    <property type="entry name" value="HisK_dim/P_sf"/>
</dbReference>
<sequence>MTGSLRRRLVLSLCGSMVTAWLATAYFTYFDTRSLIDEVTDEHLQQSAEIVLGLVGQLPADALPADLLRERQPDQRLSYRILTPAAVSGRSGDFNPSVEEWRAGYRDVIDKGEGWRVYGASNATGTWVEVAVRQEVRTSFAARVAAHMLHPVWIAAPLLAALIWGLVRWGLGPLERLTAGVKQRSPADLSPLSPQSAPTEVLPLVGALNGLFERIALARERDRRFAADAAHELRTPLAAIRAHAQVASHAKDAAERNQAISDVLVGVERGTRVVEQLLALARVEHDAIEEEAQPVDLAELARETIALMAPQAVARNIDLGLEVEPGLDARVGGNADLLAAMLRNLVDNALRYIPEGAWVSVRLARSEGNLLLRVEDSGPGIPPELRARVLHRFVRAGGSGTSGSGLELAIVAEIVESHRGSFVLAERADGSGLIADVSLPLWKMRSASSQNSPDPHA</sequence>
<evidence type="ECO:0000256" key="10">
    <source>
        <dbReference type="ARBA" id="ARBA00022989"/>
    </source>
</evidence>
<dbReference type="Pfam" id="PF08521">
    <property type="entry name" value="2CSK_N"/>
    <property type="match status" value="1"/>
</dbReference>
<dbReference type="EC" id="2.7.13.3" evidence="3"/>
<feature type="domain" description="Histidine kinase" evidence="13">
    <location>
        <begin position="228"/>
        <end position="443"/>
    </location>
</feature>
<dbReference type="InterPro" id="IPR013727">
    <property type="entry name" value="2CSK_N"/>
</dbReference>
<dbReference type="PROSITE" id="PS50885">
    <property type="entry name" value="HAMP"/>
    <property type="match status" value="1"/>
</dbReference>
<evidence type="ECO:0000256" key="5">
    <source>
        <dbReference type="ARBA" id="ARBA00022679"/>
    </source>
</evidence>
<keyword evidence="5" id="KW-0808">Transferase</keyword>
<evidence type="ECO:0000256" key="12">
    <source>
        <dbReference type="ARBA" id="ARBA00023136"/>
    </source>
</evidence>
<dbReference type="SMART" id="SM00388">
    <property type="entry name" value="HisKA"/>
    <property type="match status" value="1"/>
</dbReference>
<dbReference type="GO" id="GO:0000155">
    <property type="term" value="F:phosphorelay sensor kinase activity"/>
    <property type="evidence" value="ECO:0007669"/>
    <property type="project" value="InterPro"/>
</dbReference>
<comment type="catalytic activity">
    <reaction evidence="1">
        <text>ATP + protein L-histidine = ADP + protein N-phospho-L-histidine.</text>
        <dbReference type="EC" id="2.7.13.3"/>
    </reaction>
</comment>
<keyword evidence="11" id="KW-0902">Two-component regulatory system</keyword>
<dbReference type="Pfam" id="PF00512">
    <property type="entry name" value="HisKA"/>
    <property type="match status" value="1"/>
</dbReference>
<dbReference type="SMART" id="SM00387">
    <property type="entry name" value="HATPase_c"/>
    <property type="match status" value="1"/>
</dbReference>
<keyword evidence="9" id="KW-0067">ATP-binding</keyword>
<evidence type="ECO:0000256" key="6">
    <source>
        <dbReference type="ARBA" id="ARBA00022692"/>
    </source>
</evidence>
<dbReference type="Gene3D" id="3.30.565.10">
    <property type="entry name" value="Histidine kinase-like ATPase, C-terminal domain"/>
    <property type="match status" value="1"/>
</dbReference>
<dbReference type="InterPro" id="IPR003594">
    <property type="entry name" value="HATPase_dom"/>
</dbReference>
<organism evidence="15 16">
    <name type="scientific">Rhizobium terricola</name>
    <dbReference type="NCBI Taxonomy" id="2728849"/>
    <lineage>
        <taxon>Bacteria</taxon>
        <taxon>Pseudomonadati</taxon>
        <taxon>Pseudomonadota</taxon>
        <taxon>Alphaproteobacteria</taxon>
        <taxon>Hyphomicrobiales</taxon>
        <taxon>Rhizobiaceae</taxon>
        <taxon>Rhizobium/Agrobacterium group</taxon>
        <taxon>Rhizobium</taxon>
    </lineage>
</organism>
<evidence type="ECO:0000313" key="16">
    <source>
        <dbReference type="Proteomes" id="UP000541470"/>
    </source>
</evidence>
<evidence type="ECO:0000256" key="4">
    <source>
        <dbReference type="ARBA" id="ARBA00022553"/>
    </source>
</evidence>